<feature type="transmembrane region" description="Helical" evidence="1">
    <location>
        <begin position="267"/>
        <end position="291"/>
    </location>
</feature>
<gene>
    <name evidence="2" type="ORF">Cni_G12104</name>
</gene>
<accession>A0AAQ3K7S9</accession>
<feature type="transmembrane region" description="Helical" evidence="1">
    <location>
        <begin position="237"/>
        <end position="261"/>
    </location>
</feature>
<proteinExistence type="predicted"/>
<keyword evidence="1" id="KW-0472">Membrane</keyword>
<evidence type="ECO:0000313" key="3">
    <source>
        <dbReference type="Proteomes" id="UP001327560"/>
    </source>
</evidence>
<reference evidence="2 3" key="1">
    <citation type="submission" date="2023-10" db="EMBL/GenBank/DDBJ databases">
        <title>Chromosome-scale genome assembly provides insights into flower coloration mechanisms of Canna indica.</title>
        <authorList>
            <person name="Li C."/>
        </authorList>
    </citation>
    <scope>NUCLEOTIDE SEQUENCE [LARGE SCALE GENOMIC DNA]</scope>
    <source>
        <tissue evidence="2">Flower</tissue>
    </source>
</reference>
<keyword evidence="1" id="KW-1133">Transmembrane helix</keyword>
<feature type="transmembrane region" description="Helical" evidence="1">
    <location>
        <begin position="312"/>
        <end position="333"/>
    </location>
</feature>
<organism evidence="2 3">
    <name type="scientific">Canna indica</name>
    <name type="common">Indian-shot</name>
    <dbReference type="NCBI Taxonomy" id="4628"/>
    <lineage>
        <taxon>Eukaryota</taxon>
        <taxon>Viridiplantae</taxon>
        <taxon>Streptophyta</taxon>
        <taxon>Embryophyta</taxon>
        <taxon>Tracheophyta</taxon>
        <taxon>Spermatophyta</taxon>
        <taxon>Magnoliopsida</taxon>
        <taxon>Liliopsida</taxon>
        <taxon>Zingiberales</taxon>
        <taxon>Cannaceae</taxon>
        <taxon>Canna</taxon>
    </lineage>
</organism>
<feature type="transmembrane region" description="Helical" evidence="1">
    <location>
        <begin position="190"/>
        <end position="216"/>
    </location>
</feature>
<evidence type="ECO:0000256" key="1">
    <source>
        <dbReference type="SAM" id="Phobius"/>
    </source>
</evidence>
<evidence type="ECO:0000313" key="2">
    <source>
        <dbReference type="EMBL" id="WOL03384.1"/>
    </source>
</evidence>
<name>A0AAQ3K7S9_9LILI</name>
<evidence type="ECO:0008006" key="4">
    <source>
        <dbReference type="Google" id="ProtNLM"/>
    </source>
</evidence>
<keyword evidence="3" id="KW-1185">Reference proteome</keyword>
<dbReference type="EMBL" id="CP136893">
    <property type="protein sequence ID" value="WOL03384.1"/>
    <property type="molecule type" value="Genomic_DNA"/>
</dbReference>
<protein>
    <recommendedName>
        <fullName evidence="4">Transmembrane protein</fullName>
    </recommendedName>
</protein>
<keyword evidence="1" id="KW-0812">Transmembrane</keyword>
<sequence length="437" mass="48368">MIEGIDGASEAGLRQVEANCSVWEADDFDLSRLLDRPRLRIERKRSFDERSFSELSTSANLRPGDSYESMYSPGAGRSVLSTPASSSRVSFEPHPMIGEAWEALRRSMVFFRGQPVGTIAAYDHASEEVLNYDQMEEGGSGSKGSKTSRLEAKALNQFFEFALIYTNISFMASLAVMMTCRDLQGHVNRLLLAFCAFLPLANLICGMTLLFLTIYLRIRQKYSSRTSSTVERGQRRVLMFLFVIAYALFIITASTFLILLHECYNSLATLIPAASFILCMLFYFLIQVVNYNEDQPTSSYYEPIKSELKQSFGLSSTVVSLAFGGLTTTILNVSKHSSAAGNEAHVISNNTDICILVLFFTFMLGFLLMWLSSAPPRVLKRLGTRDLAVKCLKALSYCLLGSLALIAAVAASEFLEGYVVLVLVLMSSPAKLHAPDV</sequence>
<dbReference type="AlphaFoldDB" id="A0AAQ3K7S9"/>
<feature type="transmembrane region" description="Helical" evidence="1">
    <location>
        <begin position="353"/>
        <end position="371"/>
    </location>
</feature>
<dbReference type="Proteomes" id="UP001327560">
    <property type="component" value="Chromosome 4"/>
</dbReference>
<feature type="transmembrane region" description="Helical" evidence="1">
    <location>
        <begin position="392"/>
        <end position="411"/>
    </location>
</feature>
<feature type="transmembrane region" description="Helical" evidence="1">
    <location>
        <begin position="158"/>
        <end position="178"/>
    </location>
</feature>